<dbReference type="Pfam" id="PF03308">
    <property type="entry name" value="MeaB"/>
    <property type="match status" value="1"/>
</dbReference>
<dbReference type="PANTHER" id="PTHR23408">
    <property type="entry name" value="METHYLMALONYL-COA MUTASE"/>
    <property type="match status" value="1"/>
</dbReference>
<dbReference type="InterPro" id="IPR027417">
    <property type="entry name" value="P-loop_NTPase"/>
</dbReference>
<dbReference type="PANTHER" id="PTHR23408:SF3">
    <property type="entry name" value="METHYLMALONIC ACIDURIA TYPE A PROTEIN, MITOCHONDRIAL"/>
    <property type="match status" value="1"/>
</dbReference>
<dbReference type="Gene3D" id="3.40.50.300">
    <property type="entry name" value="P-loop containing nucleotide triphosphate hydrolases"/>
    <property type="match status" value="1"/>
</dbReference>
<organism evidence="2">
    <name type="scientific">Aplanochytrium stocchinoi</name>
    <dbReference type="NCBI Taxonomy" id="215587"/>
    <lineage>
        <taxon>Eukaryota</taxon>
        <taxon>Sar</taxon>
        <taxon>Stramenopiles</taxon>
        <taxon>Bigyra</taxon>
        <taxon>Labyrinthulomycetes</taxon>
        <taxon>Thraustochytrida</taxon>
        <taxon>Thraustochytriidae</taxon>
        <taxon>Aplanochytrium</taxon>
    </lineage>
</organism>
<dbReference type="AlphaFoldDB" id="A0A7S3PDJ3"/>
<accession>A0A7S3PDJ3</accession>
<name>A0A7S3PDJ3_9STRA</name>
<dbReference type="GO" id="GO:0003924">
    <property type="term" value="F:GTPase activity"/>
    <property type="evidence" value="ECO:0007669"/>
    <property type="project" value="InterPro"/>
</dbReference>
<dbReference type="Gene3D" id="1.10.287.130">
    <property type="match status" value="1"/>
</dbReference>
<dbReference type="SUPFAM" id="SSF52540">
    <property type="entry name" value="P-loop containing nucleoside triphosphate hydrolases"/>
    <property type="match status" value="1"/>
</dbReference>
<gene>
    <name evidence="2" type="ORF">ASTO00021_LOCUS2276</name>
</gene>
<reference evidence="2" key="1">
    <citation type="submission" date="2021-01" db="EMBL/GenBank/DDBJ databases">
        <authorList>
            <person name="Corre E."/>
            <person name="Pelletier E."/>
            <person name="Niang G."/>
            <person name="Scheremetjew M."/>
            <person name="Finn R."/>
            <person name="Kale V."/>
            <person name="Holt S."/>
            <person name="Cochrane G."/>
            <person name="Meng A."/>
            <person name="Brown T."/>
            <person name="Cohen L."/>
        </authorList>
    </citation>
    <scope>NUCLEOTIDE SEQUENCE</scope>
    <source>
        <strain evidence="2">GSBS06</strain>
    </source>
</reference>
<dbReference type="EMBL" id="HBIN01003322">
    <property type="protein sequence ID" value="CAE0431940.1"/>
    <property type="molecule type" value="Transcribed_RNA"/>
</dbReference>
<dbReference type="GO" id="GO:0005525">
    <property type="term" value="F:GTP binding"/>
    <property type="evidence" value="ECO:0007669"/>
    <property type="project" value="InterPro"/>
</dbReference>
<evidence type="ECO:0000256" key="1">
    <source>
        <dbReference type="ARBA" id="ARBA00009625"/>
    </source>
</evidence>
<comment type="similarity">
    <text evidence="1">Belongs to the SIMIBI class G3E GTPase family. ArgK/MeaB subfamily.</text>
</comment>
<dbReference type="GO" id="GO:0005737">
    <property type="term" value="C:cytoplasm"/>
    <property type="evidence" value="ECO:0007669"/>
    <property type="project" value="TreeGrafter"/>
</dbReference>
<dbReference type="InterPro" id="IPR005129">
    <property type="entry name" value="GTPase_ArgK"/>
</dbReference>
<protein>
    <submittedName>
        <fullName evidence="2">Uncharacterized protein</fullName>
    </submittedName>
</protein>
<sequence>MEVADIVVVNKADGDLAATARHASTEYMHALQLMRRKHPDWRPRVKRCSALKKEKIDTVWETVSKFRNIMTENGGIRQKRLLQSNSWMWSQFYEYMKVLVKHDDKTQAMAKHLQQELSVGHTTPRKSAHELLECFLDTQSIRLQK</sequence>
<evidence type="ECO:0000313" key="2">
    <source>
        <dbReference type="EMBL" id="CAE0431940.1"/>
    </source>
</evidence>
<proteinExistence type="inferred from homology"/>